<dbReference type="Proteomes" id="UP000245216">
    <property type="component" value="Unassembled WGS sequence"/>
</dbReference>
<dbReference type="Pfam" id="PF13116">
    <property type="entry name" value="YhdP"/>
    <property type="match status" value="2"/>
</dbReference>
<dbReference type="InterPro" id="IPR025263">
    <property type="entry name" value="YhdP_central"/>
</dbReference>
<feature type="transmembrane region" description="Helical" evidence="1">
    <location>
        <begin position="7"/>
        <end position="28"/>
    </location>
</feature>
<gene>
    <name evidence="3" type="ORF">DF183_02985</name>
</gene>
<dbReference type="PANTHER" id="PTHR38690">
    <property type="entry name" value="PROTEASE-RELATED"/>
    <property type="match status" value="1"/>
</dbReference>
<evidence type="ECO:0000256" key="1">
    <source>
        <dbReference type="SAM" id="Phobius"/>
    </source>
</evidence>
<dbReference type="STRING" id="511.UZ73_02120"/>
<comment type="caution">
    <text evidence="3">The sequence shown here is derived from an EMBL/GenBank/DDBJ whole genome shotgun (WGS) entry which is preliminary data.</text>
</comment>
<organism evidence="3 4">
    <name type="scientific">Alcaligenes faecalis</name>
    <dbReference type="NCBI Taxonomy" id="511"/>
    <lineage>
        <taxon>Bacteria</taxon>
        <taxon>Pseudomonadati</taxon>
        <taxon>Pseudomonadota</taxon>
        <taxon>Betaproteobacteria</taxon>
        <taxon>Burkholderiales</taxon>
        <taxon>Alcaligenaceae</taxon>
        <taxon>Alcaligenes</taxon>
    </lineage>
</organism>
<keyword evidence="1" id="KW-0472">Membrane</keyword>
<evidence type="ECO:0000259" key="2">
    <source>
        <dbReference type="Pfam" id="PF13116"/>
    </source>
</evidence>
<name>A0A2U2BNY9_ALCFA</name>
<dbReference type="RefSeq" id="WP_109088360.1">
    <property type="nucleotide sequence ID" value="NZ_QEXO01000001.1"/>
</dbReference>
<proteinExistence type="predicted"/>
<reference evidence="3 4" key="2">
    <citation type="submission" date="2018-05" db="EMBL/GenBank/DDBJ databases">
        <authorList>
            <person name="Lanie J.A."/>
            <person name="Ng W.-L."/>
            <person name="Kazmierczak K.M."/>
            <person name="Andrzejewski T.M."/>
            <person name="Davidsen T.M."/>
            <person name="Wayne K.J."/>
            <person name="Tettelin H."/>
            <person name="Glass J.I."/>
            <person name="Rusch D."/>
            <person name="Podicherti R."/>
            <person name="Tsui H.-C.T."/>
            <person name="Winkler M.E."/>
        </authorList>
    </citation>
    <scope>NUCLEOTIDE SEQUENCE [LARGE SCALE GENOMIC DNA]</scope>
    <source>
        <strain evidence="3 4">YBY</strain>
    </source>
</reference>
<dbReference type="InterPro" id="IPR011836">
    <property type="entry name" value="YhdP"/>
</dbReference>
<dbReference type="AlphaFoldDB" id="A0A2U2BNY9"/>
<dbReference type="PANTHER" id="PTHR38690:SF1">
    <property type="entry name" value="PROTEASE"/>
    <property type="match status" value="1"/>
</dbReference>
<dbReference type="NCBIfam" id="TIGR02099">
    <property type="entry name" value="YhdP family protein"/>
    <property type="match status" value="1"/>
</dbReference>
<protein>
    <submittedName>
        <fullName evidence="3">TIGR02099 family protein</fullName>
    </submittedName>
</protein>
<keyword evidence="1" id="KW-1133">Transmembrane helix</keyword>
<feature type="domain" description="YhdP central" evidence="2">
    <location>
        <begin position="309"/>
        <end position="1179"/>
    </location>
</feature>
<accession>A0A2U2BNY9</accession>
<sequence length="1201" mass="132663">MVVRGLVRLALVLYFALMLSLVGLRYLLVPQLDNLRPYLVQKISEQTGLQVQIQELKGDWQGWNPHLSVTNLSLAEPGQEPMLQLPKLQADISWKSLFSGSLQLRQLDVQGLTIPVRRDPQGQILVMGQVLDLNDESAPSEPEAWQGPIRWLLEQRGIRIQGMSLQWQDDMRGAPALHLPAIEWQIGYRQGWHEVNLATALPANLGESLALSLRVQGKRRLPENVDVLDLPWEMTAQAKAVDAPALRPWLDVPVALDRGWVNMRAQASQPKAEQTIQMQLLAQVRDMAVLTESEDRLQLEQASLELEGGLNDLQALAQGKQSGDVQWALAMTGFGLRVPDLFAQYLAVDQLNAQGTVHRDEQARLSVSKMNLALRNPDLDAQLTGSWREDAKFEAGVADWQGQFKHLNLAALVNYLPLTVNPLAREWMQAGLVQGAVRDGTIRLQGGLDTFPYGLSPEDGSFEVAGRLDDGIVDYQPARPKRLAWPRLEGVQGSIRMHNDNLDIVAQHARMPIAKQQDIALRDIQTHITSLEQNSFLKLEGVSQAPATSYLALVHQSPLNALLDGLLADSRVKGDWTVPINLQIPLDNADDTQVQGQIQMSNGEFQYMPEAPSFTALSGELAFSEKGVSARTLTGKMLGGDTQISGVLEPGKPGLQLNGVLTAQGLEQYLELKGVQRLQGQTPYKVLMKLDAKSSFSFGVESDLTGLALNLPEPFHKPAERAAKLKADWSSDSAAKMDRLQISLEDRQTFLLNLLHAQGSRQGSYFQSGSMGTPGLVNWPKRGLELHSRHDRMDLDAWERVVEEFGQNLDGSPLTPSGRPLLPLLERVRLQADQAFFRGQVLDQLEMESTEDAAGRLFLRLKAKQAEGRLQAQHQDGRYTGMFNANFSHLYLDSGRPDWAWPDAEQPMNDDLLLPAISFKVDDLQIQGVRFGKLEAKGKPAGKGAKWTLENFSLNAQGMQLHGYGSLALTGPQRGLELVANSQVSNLGQFVDVSGLLTESIKDGDGTVQAALFWGDFPWSFDKRNIRGQFNVDLRKGRFISLKSRSAKLLELLSLQSISRLSRLDLDLFGAVKEGFAFDSLTGRMNLSQGKLELDNYQIKGPAGAISLKGWIDIKDETLDLIAVVDPNLDMSGAAIAAYFTVNPMVGVGALLTQWLMQIPMSSHLSVTYAVTGKIDDPQLKELEVPAVSAAKQEKQPRVEP</sequence>
<evidence type="ECO:0000313" key="4">
    <source>
        <dbReference type="Proteomes" id="UP000245216"/>
    </source>
</evidence>
<dbReference type="EMBL" id="QEXO01000001">
    <property type="protein sequence ID" value="PWE15710.1"/>
    <property type="molecule type" value="Genomic_DNA"/>
</dbReference>
<reference evidence="3 4" key="1">
    <citation type="submission" date="2018-05" db="EMBL/GenBank/DDBJ databases">
        <title>Genome Sequence of an Efficient Indole-Degrading Bacterium, Alcaligenes sp.YBY.</title>
        <authorList>
            <person name="Yang B."/>
        </authorList>
    </citation>
    <scope>NUCLEOTIDE SEQUENCE [LARGE SCALE GENOMIC DNA]</scope>
    <source>
        <strain evidence="3 4">YBY</strain>
    </source>
</reference>
<keyword evidence="1" id="KW-0812">Transmembrane</keyword>
<evidence type="ECO:0000313" key="3">
    <source>
        <dbReference type="EMBL" id="PWE15710.1"/>
    </source>
</evidence>
<feature type="domain" description="YhdP central" evidence="2">
    <location>
        <begin position="4"/>
        <end position="306"/>
    </location>
</feature>